<reference evidence="12 13" key="1">
    <citation type="submission" date="2016-10" db="EMBL/GenBank/DDBJ databases">
        <authorList>
            <person name="de Groot N.N."/>
        </authorList>
    </citation>
    <scope>NUCLEOTIDE SEQUENCE [LARGE SCALE GENOMIC DNA]</scope>
    <source>
        <strain evidence="12 13">DSM 24015</strain>
    </source>
</reference>
<evidence type="ECO:0000259" key="10">
    <source>
        <dbReference type="Pfam" id="PF00593"/>
    </source>
</evidence>
<dbReference type="InterPro" id="IPR039426">
    <property type="entry name" value="TonB-dep_rcpt-like"/>
</dbReference>
<dbReference type="PROSITE" id="PS00695">
    <property type="entry name" value="ENT_VIR_OMP_2"/>
    <property type="match status" value="1"/>
</dbReference>
<evidence type="ECO:0000256" key="9">
    <source>
        <dbReference type="RuleBase" id="RU003357"/>
    </source>
</evidence>
<evidence type="ECO:0000256" key="5">
    <source>
        <dbReference type="ARBA" id="ARBA00023077"/>
    </source>
</evidence>
<dbReference type="Pfam" id="PF07715">
    <property type="entry name" value="Plug"/>
    <property type="match status" value="1"/>
</dbReference>
<keyword evidence="7 8" id="KW-0998">Cell outer membrane</keyword>
<evidence type="ECO:0000256" key="3">
    <source>
        <dbReference type="ARBA" id="ARBA00022452"/>
    </source>
</evidence>
<accession>A0A1G6ZC63</accession>
<dbReference type="CDD" id="cd01347">
    <property type="entry name" value="ligand_gated_channel"/>
    <property type="match status" value="1"/>
</dbReference>
<name>A0A1G6ZC63_9FLAO</name>
<dbReference type="PANTHER" id="PTHR30442:SF0">
    <property type="entry name" value="FE(3+) DICITRATE TRANSPORT PROTEIN FECA"/>
    <property type="match status" value="1"/>
</dbReference>
<keyword evidence="5 9" id="KW-0798">TonB box</keyword>
<dbReference type="OrthoDB" id="9758472at2"/>
<feature type="domain" description="TonB-dependent receptor plug" evidence="11">
    <location>
        <begin position="48"/>
        <end position="157"/>
    </location>
</feature>
<organism evidence="12 13">
    <name type="scientific">Riemerella columbipharyngis</name>
    <dbReference type="NCBI Taxonomy" id="1071918"/>
    <lineage>
        <taxon>Bacteria</taxon>
        <taxon>Pseudomonadati</taxon>
        <taxon>Bacteroidota</taxon>
        <taxon>Flavobacteriia</taxon>
        <taxon>Flavobacteriales</taxon>
        <taxon>Weeksellaceae</taxon>
        <taxon>Riemerella</taxon>
    </lineage>
</organism>
<keyword evidence="3 8" id="KW-1134">Transmembrane beta strand</keyword>
<comment type="similarity">
    <text evidence="8 9">Belongs to the TonB-dependent receptor family.</text>
</comment>
<dbReference type="InterPro" id="IPR000531">
    <property type="entry name" value="Beta-barrel_TonB"/>
</dbReference>
<dbReference type="Proteomes" id="UP000198517">
    <property type="component" value="Unassembled WGS sequence"/>
</dbReference>
<evidence type="ECO:0000256" key="8">
    <source>
        <dbReference type="PROSITE-ProRule" id="PRU01360"/>
    </source>
</evidence>
<dbReference type="InterPro" id="IPR000758">
    <property type="entry name" value="Enterovir_OMP"/>
</dbReference>
<dbReference type="Gene3D" id="2.170.130.10">
    <property type="entry name" value="TonB-dependent receptor, plug domain"/>
    <property type="match status" value="1"/>
</dbReference>
<dbReference type="PANTHER" id="PTHR30442">
    <property type="entry name" value="IRON III DICITRATE TRANSPORT PROTEIN FECA"/>
    <property type="match status" value="1"/>
</dbReference>
<keyword evidence="2 8" id="KW-0813">Transport</keyword>
<dbReference type="GO" id="GO:0033214">
    <property type="term" value="P:siderophore-iron import into cell"/>
    <property type="evidence" value="ECO:0007669"/>
    <property type="project" value="TreeGrafter"/>
</dbReference>
<dbReference type="InterPro" id="IPR037066">
    <property type="entry name" value="Plug_dom_sf"/>
</dbReference>
<dbReference type="EMBL" id="FNAS01000002">
    <property type="protein sequence ID" value="SDD99326.1"/>
    <property type="molecule type" value="Genomic_DNA"/>
</dbReference>
<dbReference type="GO" id="GO:0009279">
    <property type="term" value="C:cell outer membrane"/>
    <property type="evidence" value="ECO:0007669"/>
    <property type="project" value="UniProtKB-SubCell"/>
</dbReference>
<keyword evidence="12" id="KW-0675">Receptor</keyword>
<dbReference type="SUPFAM" id="SSF56935">
    <property type="entry name" value="Porins"/>
    <property type="match status" value="1"/>
</dbReference>
<dbReference type="Pfam" id="PF00593">
    <property type="entry name" value="TonB_dep_Rec_b-barrel"/>
    <property type="match status" value="1"/>
</dbReference>
<gene>
    <name evidence="12" type="ORF">SAMN05421544_10213</name>
</gene>
<feature type="domain" description="TonB-dependent receptor-like beta-barrel" evidence="10">
    <location>
        <begin position="231"/>
        <end position="647"/>
    </location>
</feature>
<keyword evidence="6 8" id="KW-0472">Membrane</keyword>
<dbReference type="STRING" id="1071918.SAMN05421544_10213"/>
<comment type="subcellular location">
    <subcellularLocation>
        <location evidence="1 8">Cell outer membrane</location>
        <topology evidence="1 8">Multi-pass membrane protein</topology>
    </subcellularLocation>
</comment>
<evidence type="ECO:0000256" key="6">
    <source>
        <dbReference type="ARBA" id="ARBA00023136"/>
    </source>
</evidence>
<sequence>MKKNTLMISAVLVVLGAKGFAQIKQDSIKNKEIKEVVITATGAKEKIKNYAGSVSTVSQKTFKELGIQSVGDAMRLIPGANFVDEDGRGIKPSIGLRGLDPGRSSALLTLIDGKIPLGESYSSMSEYTMVPAASVERIEIIRGASPVLYGGGSIGGVMNIITKSGAYDPYKRVYLSYGNYNSLNFGAEAGGGTNTFNYYVGYNRRQSDGSRKSNSKFSTDDFTVSLAARPDNKNEFKFYFSTFWENSKTPGGLNAKQYAEDPRQSLAVHDHDNFLAKRFMSNMTYTRHLDENNTLSAVLYGGYFQRDWWIGSDRSVLGQNKNTGILRNIPSFGTYVDYKNTNQLWDSKNNFLFGLRYHTDIFRNRMVQGQDKDARSGIFQNGNDGNTNVYEAYVYDQFYLRPDFIINPGLRYTYVKYGTNNLTSGTRTKAHSDSFIYSLGFVYQGVKNTEFYATLSKGYQPPSSGLATDPRVLAAGKFIKAETSDNYEIGVRTRPTDWLGFDLTGYLLYFNNKIVRVNGIPDNAGKSFHRGIEFVMNVKPTDYFSFYVNGSLQKATFSNGDFKGNRLPYAPDFMITPGAKFKTALGNGLLTINIYDSYTAKQYADNDNSTPISADGNHGKIPGYNILSGTINYDLNNINFNFNMQNILDREYFTKRYSYWGGIMPSSDRTFSFGVGYKF</sequence>
<dbReference type="GO" id="GO:0044384">
    <property type="term" value="C:host outer membrane"/>
    <property type="evidence" value="ECO:0007669"/>
    <property type="project" value="InterPro"/>
</dbReference>
<dbReference type="InterPro" id="IPR012910">
    <property type="entry name" value="Plug_dom"/>
</dbReference>
<dbReference type="AlphaFoldDB" id="A0A1G6ZC63"/>
<evidence type="ECO:0000259" key="11">
    <source>
        <dbReference type="Pfam" id="PF07715"/>
    </source>
</evidence>
<evidence type="ECO:0000256" key="4">
    <source>
        <dbReference type="ARBA" id="ARBA00022692"/>
    </source>
</evidence>
<dbReference type="PROSITE" id="PS52016">
    <property type="entry name" value="TONB_DEPENDENT_REC_3"/>
    <property type="match status" value="1"/>
</dbReference>
<evidence type="ECO:0000256" key="2">
    <source>
        <dbReference type="ARBA" id="ARBA00022448"/>
    </source>
</evidence>
<evidence type="ECO:0000313" key="13">
    <source>
        <dbReference type="Proteomes" id="UP000198517"/>
    </source>
</evidence>
<protein>
    <submittedName>
        <fullName evidence="12">Outer membrane receptor for Fe3+-dicitrate</fullName>
    </submittedName>
</protein>
<keyword evidence="13" id="KW-1185">Reference proteome</keyword>
<evidence type="ECO:0000256" key="1">
    <source>
        <dbReference type="ARBA" id="ARBA00004571"/>
    </source>
</evidence>
<dbReference type="Gene3D" id="2.40.170.20">
    <property type="entry name" value="TonB-dependent receptor, beta-barrel domain"/>
    <property type="match status" value="1"/>
</dbReference>
<evidence type="ECO:0000313" key="12">
    <source>
        <dbReference type="EMBL" id="SDD99326.1"/>
    </source>
</evidence>
<proteinExistence type="inferred from homology"/>
<evidence type="ECO:0000256" key="7">
    <source>
        <dbReference type="ARBA" id="ARBA00023237"/>
    </source>
</evidence>
<dbReference type="RefSeq" id="WP_092735761.1">
    <property type="nucleotide sequence ID" value="NZ_FNAS01000002.1"/>
</dbReference>
<dbReference type="InterPro" id="IPR036942">
    <property type="entry name" value="Beta-barrel_TonB_sf"/>
</dbReference>
<keyword evidence="4 8" id="KW-0812">Transmembrane</keyword>